<evidence type="ECO:0000313" key="1">
    <source>
        <dbReference type="EMBL" id="KAF2817690.1"/>
    </source>
</evidence>
<protein>
    <submittedName>
        <fullName evidence="1 3">Uncharacterized protein</fullName>
    </submittedName>
</protein>
<dbReference type="GeneID" id="54467314"/>
<dbReference type="Proteomes" id="UP000504636">
    <property type="component" value="Unplaced"/>
</dbReference>
<evidence type="ECO:0000313" key="3">
    <source>
        <dbReference type="RefSeq" id="XP_033584654.1"/>
    </source>
</evidence>
<dbReference type="RefSeq" id="XP_033584654.1">
    <property type="nucleotide sequence ID" value="XM_033726421.1"/>
</dbReference>
<reference evidence="3" key="2">
    <citation type="submission" date="2020-04" db="EMBL/GenBank/DDBJ databases">
        <authorList>
            <consortium name="NCBI Genome Project"/>
        </authorList>
    </citation>
    <scope>NUCLEOTIDE SEQUENCE</scope>
    <source>
        <strain evidence="3">CBS 304.34</strain>
    </source>
</reference>
<name>A0A6A6Z9I3_9PEZI</name>
<accession>A0A6A6Z9I3</accession>
<reference evidence="1 3" key="1">
    <citation type="journal article" date="2020" name="Stud. Mycol.">
        <title>101 Dothideomycetes genomes: a test case for predicting lifestyles and emergence of pathogens.</title>
        <authorList>
            <person name="Haridas S."/>
            <person name="Albert R."/>
            <person name="Binder M."/>
            <person name="Bloem J."/>
            <person name="Labutti K."/>
            <person name="Salamov A."/>
            <person name="Andreopoulos B."/>
            <person name="Baker S."/>
            <person name="Barry K."/>
            <person name="Bills G."/>
            <person name="Bluhm B."/>
            <person name="Cannon C."/>
            <person name="Castanera R."/>
            <person name="Culley D."/>
            <person name="Daum C."/>
            <person name="Ezra D."/>
            <person name="Gonzalez J."/>
            <person name="Henrissat B."/>
            <person name="Kuo A."/>
            <person name="Liang C."/>
            <person name="Lipzen A."/>
            <person name="Lutzoni F."/>
            <person name="Magnuson J."/>
            <person name="Mondo S."/>
            <person name="Nolan M."/>
            <person name="Ohm R."/>
            <person name="Pangilinan J."/>
            <person name="Park H.-J."/>
            <person name="Ramirez L."/>
            <person name="Alfaro M."/>
            <person name="Sun H."/>
            <person name="Tritt A."/>
            <person name="Yoshinaga Y."/>
            <person name="Zwiers L.-H."/>
            <person name="Turgeon B."/>
            <person name="Goodwin S."/>
            <person name="Spatafora J."/>
            <person name="Crous P."/>
            <person name="Grigoriev I."/>
        </authorList>
    </citation>
    <scope>NUCLEOTIDE SEQUENCE</scope>
    <source>
        <strain evidence="1 3">CBS 304.34</strain>
    </source>
</reference>
<keyword evidence="2" id="KW-1185">Reference proteome</keyword>
<gene>
    <name evidence="1 3" type="ORF">BDZ99DRAFT_530771</name>
</gene>
<reference evidence="3" key="3">
    <citation type="submission" date="2025-04" db="UniProtKB">
        <authorList>
            <consortium name="RefSeq"/>
        </authorList>
    </citation>
    <scope>IDENTIFICATION</scope>
    <source>
        <strain evidence="3">CBS 304.34</strain>
    </source>
</reference>
<evidence type="ECO:0000313" key="2">
    <source>
        <dbReference type="Proteomes" id="UP000504636"/>
    </source>
</evidence>
<sequence length="187" mass="20858">MKKGLQIDGGGIMVAKTVRLARPDERVNAKERESRLVDSSVTCLNVRAEKIDCGPCAQEDFPGGVTTPSPGRAPRPRPGQLMLFWSVADQTRKVGRRYGCWPADAGSGPAIERQQHMSQQQWDAAGRRATALDLIRFQDKISEIAVWIAVRQARRRSSPLASARRRRERQGVVQPMTPLACFRVRLV</sequence>
<organism evidence="1">
    <name type="scientific">Mytilinidion resinicola</name>
    <dbReference type="NCBI Taxonomy" id="574789"/>
    <lineage>
        <taxon>Eukaryota</taxon>
        <taxon>Fungi</taxon>
        <taxon>Dikarya</taxon>
        <taxon>Ascomycota</taxon>
        <taxon>Pezizomycotina</taxon>
        <taxon>Dothideomycetes</taxon>
        <taxon>Pleosporomycetidae</taxon>
        <taxon>Mytilinidiales</taxon>
        <taxon>Mytilinidiaceae</taxon>
        <taxon>Mytilinidion</taxon>
    </lineage>
</organism>
<proteinExistence type="predicted"/>
<dbReference type="EMBL" id="MU003692">
    <property type="protein sequence ID" value="KAF2817690.1"/>
    <property type="molecule type" value="Genomic_DNA"/>
</dbReference>
<dbReference type="AlphaFoldDB" id="A0A6A6Z9I3"/>